<dbReference type="Pfam" id="PF00018">
    <property type="entry name" value="SH3_1"/>
    <property type="match status" value="1"/>
</dbReference>
<dbReference type="InterPro" id="IPR001680">
    <property type="entry name" value="WD40_rpt"/>
</dbReference>
<feature type="region of interest" description="Disordered" evidence="7">
    <location>
        <begin position="560"/>
        <end position="582"/>
    </location>
</feature>
<keyword evidence="10" id="KW-1185">Reference proteome</keyword>
<dbReference type="GeneID" id="66115535"/>
<evidence type="ECO:0000313" key="9">
    <source>
        <dbReference type="EMBL" id="KAG7195776.1"/>
    </source>
</evidence>
<dbReference type="PANTHER" id="PTHR19918:SF5">
    <property type="entry name" value="MEIOSIS-SPECIFIC APC_C ACTIVATOR PROTEIN AMA1"/>
    <property type="match status" value="1"/>
</dbReference>
<dbReference type="Pfam" id="PF24807">
    <property type="entry name" value="WD40_CDC20-Fz"/>
    <property type="match status" value="1"/>
</dbReference>
<dbReference type="OrthoDB" id="10263272at2759"/>
<dbReference type="GO" id="GO:1990757">
    <property type="term" value="F:ubiquitin ligase activator activity"/>
    <property type="evidence" value="ECO:0007669"/>
    <property type="project" value="TreeGrafter"/>
</dbReference>
<name>A0A9P7VEG7_9ASCO</name>
<comment type="caution">
    <text evidence="9">The sequence shown here is derived from an EMBL/GenBank/DDBJ whole genome shotgun (WGS) entry which is preliminary data.</text>
</comment>
<sequence>MRGSNHPTTPNLRTSVQHESRLIPRSTSPQIFRRSWSQPLLPLQSHELSLDSSTVNNHTLPDLSLRGDAFNPFVVRTNSSTESNDRELMFTTTSSQQASHSSSSRELRTPKSSDTHRTYIADALGFQKQERVLNYESKPVSPTKKRSPPRKPSPLMSDKFNQDSQKEFVCLIPSSSSLTSLRKPRQNVVAKLNPSTILQAPGLRNDFYSNLISWNKSTGKILVGLKSRIFVWCANNQVNEIAMEHQGMITAIACSNHSYFTYATLNGVIALGDLKSNQILTSIKLPNNCVYCLQWSPSSDIIFAGDARGEVLILQINRRENEYLFHEQSRMKSNGEQICGIAISMDSKEVAVGGNDNKCTIWDIESIDHPQLKHTLFHTAAVKALAYCPWSTSLLASGGGSKDRNVRFWHTKSGTLLQTIVTDWQITSILWSTIRKELVVTFGFSTGKEDVMLRVFSYPNMQYLKEVSASPNTRTLSACLSPDGCSVCTAINDETIHIYKIWSSLLKFTPSSQIFGKGSYQSSIIELVEGVDETGDLISKLLGALPPKYTNDMQPWGVEKLGVNSSSSSSSSSEKSSATEDDLSKRVAKVHLNETPATTTDNLGYCEAIYEFQSEESGDINLKQGDKIKITEVLSDSWWKGFKKNDGKEHIGIFPANYVKKISESEYEEGFKRSSNERIAAPPKYESVEKPVASNTQMQAPNYGPNQGYQDQYQVQYQPQYQPQYGQPVAYANNNNAPYPPPSTNYYPPPQPQNQEVVVQQESGSHHGGHFKKFGSKLGNAAIFGAGASIGSNIVNSIFD</sequence>
<dbReference type="GO" id="GO:0005680">
    <property type="term" value="C:anaphase-promoting complex"/>
    <property type="evidence" value="ECO:0007669"/>
    <property type="project" value="TreeGrafter"/>
</dbReference>
<dbReference type="InterPro" id="IPR036028">
    <property type="entry name" value="SH3-like_dom_sf"/>
</dbReference>
<feature type="compositionally biased region" description="Low complexity" evidence="7">
    <location>
        <begin position="726"/>
        <end position="737"/>
    </location>
</feature>
<evidence type="ECO:0000256" key="1">
    <source>
        <dbReference type="ARBA" id="ARBA00006445"/>
    </source>
</evidence>
<feature type="domain" description="SH3" evidence="8">
    <location>
        <begin position="601"/>
        <end position="664"/>
    </location>
</feature>
<dbReference type="RefSeq" id="XP_043051321.1">
    <property type="nucleotide sequence ID" value="XM_043192933.1"/>
</dbReference>
<evidence type="ECO:0000313" key="10">
    <source>
        <dbReference type="Proteomes" id="UP000790833"/>
    </source>
</evidence>
<feature type="compositionally biased region" description="Low complexity" evidence="7">
    <location>
        <begin position="91"/>
        <end position="102"/>
    </location>
</feature>
<keyword evidence="4" id="KW-0677">Repeat</keyword>
<reference evidence="9" key="1">
    <citation type="submission" date="2021-03" db="EMBL/GenBank/DDBJ databases">
        <authorList>
            <person name="Palmer J.M."/>
        </authorList>
    </citation>
    <scope>NUCLEOTIDE SEQUENCE</scope>
    <source>
        <strain evidence="9">ARV_011</strain>
    </source>
</reference>
<dbReference type="SUPFAM" id="SSF50978">
    <property type="entry name" value="WD40 repeat-like"/>
    <property type="match status" value="1"/>
</dbReference>
<proteinExistence type="inferred from homology"/>
<evidence type="ECO:0000256" key="4">
    <source>
        <dbReference type="ARBA" id="ARBA00022737"/>
    </source>
</evidence>
<organism evidence="9 10">
    <name type="scientific">Scheffersomyces spartinae</name>
    <dbReference type="NCBI Taxonomy" id="45513"/>
    <lineage>
        <taxon>Eukaryota</taxon>
        <taxon>Fungi</taxon>
        <taxon>Dikarya</taxon>
        <taxon>Ascomycota</taxon>
        <taxon>Saccharomycotina</taxon>
        <taxon>Pichiomycetes</taxon>
        <taxon>Debaryomycetaceae</taxon>
        <taxon>Scheffersomyces</taxon>
    </lineage>
</organism>
<feature type="region of interest" description="Disordered" evidence="7">
    <location>
        <begin position="726"/>
        <end position="754"/>
    </location>
</feature>
<dbReference type="AlphaFoldDB" id="A0A9P7VEG7"/>
<evidence type="ECO:0000256" key="6">
    <source>
        <dbReference type="PROSITE-ProRule" id="PRU00221"/>
    </source>
</evidence>
<feature type="region of interest" description="Disordered" evidence="7">
    <location>
        <begin position="132"/>
        <end position="159"/>
    </location>
</feature>
<evidence type="ECO:0000259" key="8">
    <source>
        <dbReference type="PROSITE" id="PS50002"/>
    </source>
</evidence>
<comment type="similarity">
    <text evidence="1">Belongs to the WD repeat CDC20/Fizzy family.</text>
</comment>
<dbReference type="Gene3D" id="2.130.10.10">
    <property type="entry name" value="YVTN repeat-like/Quinoprotein amine dehydrogenase"/>
    <property type="match status" value="1"/>
</dbReference>
<feature type="region of interest" description="Disordered" evidence="7">
    <location>
        <begin position="1"/>
        <end position="26"/>
    </location>
</feature>
<evidence type="ECO:0000256" key="5">
    <source>
        <dbReference type="PROSITE-ProRule" id="PRU00192"/>
    </source>
</evidence>
<evidence type="ECO:0000256" key="2">
    <source>
        <dbReference type="ARBA" id="ARBA00022443"/>
    </source>
</evidence>
<protein>
    <recommendedName>
        <fullName evidence="8">SH3 domain-containing protein</fullName>
    </recommendedName>
</protein>
<feature type="region of interest" description="Disordered" evidence="7">
    <location>
        <begin position="669"/>
        <end position="709"/>
    </location>
</feature>
<dbReference type="InterPro" id="IPR056150">
    <property type="entry name" value="WD40_CDC20-Fz"/>
</dbReference>
<feature type="region of interest" description="Disordered" evidence="7">
    <location>
        <begin position="77"/>
        <end position="114"/>
    </location>
</feature>
<accession>A0A9P7VEG7</accession>
<dbReference type="PRINTS" id="PR00452">
    <property type="entry name" value="SH3DOMAIN"/>
</dbReference>
<dbReference type="SMART" id="SM00320">
    <property type="entry name" value="WD40"/>
    <property type="match status" value="5"/>
</dbReference>
<feature type="compositionally biased region" description="Low complexity" evidence="7">
    <location>
        <begin position="565"/>
        <end position="576"/>
    </location>
</feature>
<dbReference type="SUPFAM" id="SSF50044">
    <property type="entry name" value="SH3-domain"/>
    <property type="match status" value="1"/>
</dbReference>
<dbReference type="InterPro" id="IPR033010">
    <property type="entry name" value="Cdc20/Fizzy"/>
</dbReference>
<dbReference type="GO" id="GO:1905786">
    <property type="term" value="P:positive regulation of anaphase-promoting complex-dependent catabolic process"/>
    <property type="evidence" value="ECO:0007669"/>
    <property type="project" value="TreeGrafter"/>
</dbReference>
<dbReference type="InterPro" id="IPR036322">
    <property type="entry name" value="WD40_repeat_dom_sf"/>
</dbReference>
<dbReference type="PROSITE" id="PS50082">
    <property type="entry name" value="WD_REPEATS_2"/>
    <property type="match status" value="1"/>
</dbReference>
<evidence type="ECO:0000256" key="3">
    <source>
        <dbReference type="ARBA" id="ARBA00022574"/>
    </source>
</evidence>
<dbReference type="InterPro" id="IPR015943">
    <property type="entry name" value="WD40/YVTN_repeat-like_dom_sf"/>
</dbReference>
<dbReference type="PROSITE" id="PS50002">
    <property type="entry name" value="SH3"/>
    <property type="match status" value="1"/>
</dbReference>
<dbReference type="SMART" id="SM00326">
    <property type="entry name" value="SH3"/>
    <property type="match status" value="1"/>
</dbReference>
<dbReference type="GO" id="GO:0031145">
    <property type="term" value="P:anaphase-promoting complex-dependent catabolic process"/>
    <property type="evidence" value="ECO:0007669"/>
    <property type="project" value="TreeGrafter"/>
</dbReference>
<dbReference type="PANTHER" id="PTHR19918">
    <property type="entry name" value="CELL DIVISION CYCLE 20 CDC20 FIZZY -RELATED"/>
    <property type="match status" value="1"/>
</dbReference>
<feature type="repeat" description="WD" evidence="6">
    <location>
        <begin position="331"/>
        <end position="366"/>
    </location>
</feature>
<evidence type="ECO:0000256" key="7">
    <source>
        <dbReference type="SAM" id="MobiDB-lite"/>
    </source>
</evidence>
<dbReference type="Gene3D" id="2.30.30.40">
    <property type="entry name" value="SH3 Domains"/>
    <property type="match status" value="1"/>
</dbReference>
<dbReference type="CDD" id="cd00174">
    <property type="entry name" value="SH3"/>
    <property type="match status" value="1"/>
</dbReference>
<dbReference type="GO" id="GO:0010997">
    <property type="term" value="F:anaphase-promoting complex binding"/>
    <property type="evidence" value="ECO:0007669"/>
    <property type="project" value="InterPro"/>
</dbReference>
<feature type="compositionally biased region" description="Polar residues" evidence="7">
    <location>
        <begin position="1"/>
        <end position="15"/>
    </location>
</feature>
<feature type="compositionally biased region" description="Pro residues" evidence="7">
    <location>
        <begin position="738"/>
        <end position="752"/>
    </location>
</feature>
<keyword evidence="2 5" id="KW-0728">SH3 domain</keyword>
<feature type="compositionally biased region" description="Basic and acidic residues" evidence="7">
    <location>
        <begin position="103"/>
        <end position="114"/>
    </location>
</feature>
<dbReference type="Proteomes" id="UP000790833">
    <property type="component" value="Unassembled WGS sequence"/>
</dbReference>
<gene>
    <name evidence="9" type="ORF">KQ657_002161</name>
</gene>
<keyword evidence="3 6" id="KW-0853">WD repeat</keyword>
<dbReference type="InterPro" id="IPR001452">
    <property type="entry name" value="SH3_domain"/>
</dbReference>
<dbReference type="EMBL" id="JAHMUF010000002">
    <property type="protein sequence ID" value="KAG7195776.1"/>
    <property type="molecule type" value="Genomic_DNA"/>
</dbReference>